<dbReference type="Proteomes" id="UP000601435">
    <property type="component" value="Unassembled WGS sequence"/>
</dbReference>
<sequence>DVCDIMSPRGWDMHETVPSHTALAAQAAQRQARRDAPHHGPSEYLSRVTVLLPRELPVPAVIPEDAPEPLRGIPVGSKMLQCHEVQKGGSIVKEATFGIFRTPDAFVKEALKMTHPFELPTELDSSNVQAMANILSSGVQGTCKFREGVLRHYEQRAACLEQAEQELKSKMHPEALKDAGVNDQHLVDDLTHGFRITGELRRASKDPEVARAVWRETLEQKEKNWLRGPFTFDEIDQKYEGTWIASKRFGVVQGEKTRAVDDLSEFLINASVTETDKVILDAVDSIVATARFLVGSPCEDGESFRLPCSDGSSFSGFLHEDFRGQGGSLQLYGRALDLKAAYKQLARHPEDAWATVLAVLCPEDDRVYFFEAVALPFGGVSAVTGFNRAARSLKLAMSRLLWIINTSYYDDFCQIEVSGLETSAAQAAERFMALLGWEIARGDKLKPFSPSFNILGVTVSFERSLQGVIEVSNKQERLPDLWKLLLEMESDPGLRLDTLASFKGRMLFATSHVFGRCARICTQLIGQALKAARPEEARDHVLKAARLALAVLSEAGPREVLRWGEAPPVLVFTDGACEKDGALTTHGAVLLDPATGVQEFFGERVPDFLVQRWRGQGLKQLVFFAEMLPVAVAKATWQHILRNRLCIFFLDNEAARACLIRSFTPVANATSILMDVAKQDVASHSLNWYSRVPSKSNIADDASWYLAFFSKPQ</sequence>
<organism evidence="1 2">
    <name type="scientific">Symbiodinium necroappetens</name>
    <dbReference type="NCBI Taxonomy" id="1628268"/>
    <lineage>
        <taxon>Eukaryota</taxon>
        <taxon>Sar</taxon>
        <taxon>Alveolata</taxon>
        <taxon>Dinophyceae</taxon>
        <taxon>Suessiales</taxon>
        <taxon>Symbiodiniaceae</taxon>
        <taxon>Symbiodinium</taxon>
    </lineage>
</organism>
<dbReference type="AlphaFoldDB" id="A0A812RJN5"/>
<evidence type="ECO:0000313" key="1">
    <source>
        <dbReference type="EMBL" id="CAE7445250.1"/>
    </source>
</evidence>
<accession>A0A812RJN5</accession>
<gene>
    <name evidence="1" type="ORF">SNEC2469_LOCUS12263</name>
</gene>
<dbReference type="EMBL" id="CAJNJA010019428">
    <property type="protein sequence ID" value="CAE7445250.1"/>
    <property type="molecule type" value="Genomic_DNA"/>
</dbReference>
<reference evidence="1" key="1">
    <citation type="submission" date="2021-02" db="EMBL/GenBank/DDBJ databases">
        <authorList>
            <person name="Dougan E. K."/>
            <person name="Rhodes N."/>
            <person name="Thang M."/>
            <person name="Chan C."/>
        </authorList>
    </citation>
    <scope>NUCLEOTIDE SEQUENCE</scope>
</reference>
<dbReference type="OrthoDB" id="420191at2759"/>
<proteinExistence type="predicted"/>
<evidence type="ECO:0000313" key="2">
    <source>
        <dbReference type="Proteomes" id="UP000601435"/>
    </source>
</evidence>
<name>A0A812RJN5_9DINO</name>
<comment type="caution">
    <text evidence="1">The sequence shown here is derived from an EMBL/GenBank/DDBJ whole genome shotgun (WGS) entry which is preliminary data.</text>
</comment>
<keyword evidence="2" id="KW-1185">Reference proteome</keyword>
<feature type="non-terminal residue" evidence="1">
    <location>
        <position position="1"/>
    </location>
</feature>
<protein>
    <submittedName>
        <fullName evidence="1">Uncharacterized protein</fullName>
    </submittedName>
</protein>